<accession>A0AAE0NU02</accession>
<evidence type="ECO:0000256" key="7">
    <source>
        <dbReference type="SAM" id="MobiDB-lite"/>
    </source>
</evidence>
<comment type="catalytic activity">
    <reaction evidence="6">
        <text>ADP-alpha-D-ribose 1''-phosphate + H2O = ADP-D-ribose + phosphate</text>
        <dbReference type="Rhea" id="RHEA:25029"/>
        <dbReference type="ChEBI" id="CHEBI:15377"/>
        <dbReference type="ChEBI" id="CHEBI:43474"/>
        <dbReference type="ChEBI" id="CHEBI:57967"/>
        <dbReference type="ChEBI" id="CHEBI:58753"/>
        <dbReference type="EC" id="3.1.3.84"/>
    </reaction>
</comment>
<comment type="similarity">
    <text evidence="2">Belongs to the POA1 family.</text>
</comment>
<evidence type="ECO:0000259" key="8">
    <source>
        <dbReference type="Pfam" id="PF01661"/>
    </source>
</evidence>
<feature type="compositionally biased region" description="Basic residues" evidence="7">
    <location>
        <begin position="1"/>
        <end position="10"/>
    </location>
</feature>
<dbReference type="EC" id="3.1.3.84" evidence="3"/>
<evidence type="ECO:0000313" key="10">
    <source>
        <dbReference type="Proteomes" id="UP001285441"/>
    </source>
</evidence>
<feature type="domain" description="Macro" evidence="8">
    <location>
        <begin position="139"/>
        <end position="267"/>
    </location>
</feature>
<dbReference type="Proteomes" id="UP001285441">
    <property type="component" value="Unassembled WGS sequence"/>
</dbReference>
<organism evidence="9 10">
    <name type="scientific">Podospora didyma</name>
    <dbReference type="NCBI Taxonomy" id="330526"/>
    <lineage>
        <taxon>Eukaryota</taxon>
        <taxon>Fungi</taxon>
        <taxon>Dikarya</taxon>
        <taxon>Ascomycota</taxon>
        <taxon>Pezizomycotina</taxon>
        <taxon>Sordariomycetes</taxon>
        <taxon>Sordariomycetidae</taxon>
        <taxon>Sordariales</taxon>
        <taxon>Podosporaceae</taxon>
        <taxon>Podospora</taxon>
    </lineage>
</organism>
<evidence type="ECO:0000256" key="4">
    <source>
        <dbReference type="ARBA" id="ARBA00019744"/>
    </source>
</evidence>
<comment type="function">
    <text evidence="1">Highly specific phosphatase involved in the metabolism of ADP-ribose 1''-phosphate (Appr1p) which is produced as a consequence of tRNA splicing.</text>
</comment>
<evidence type="ECO:0000256" key="3">
    <source>
        <dbReference type="ARBA" id="ARBA00012983"/>
    </source>
</evidence>
<evidence type="ECO:0000256" key="5">
    <source>
        <dbReference type="ARBA" id="ARBA00022912"/>
    </source>
</evidence>
<dbReference type="SUPFAM" id="SSF52949">
    <property type="entry name" value="Macro domain-like"/>
    <property type="match status" value="1"/>
</dbReference>
<dbReference type="EMBL" id="JAULSW010000003">
    <property type="protein sequence ID" value="KAK3387707.1"/>
    <property type="molecule type" value="Genomic_DNA"/>
</dbReference>
<dbReference type="GO" id="GO:0004721">
    <property type="term" value="F:phosphoprotein phosphatase activity"/>
    <property type="evidence" value="ECO:0007669"/>
    <property type="project" value="UniProtKB-KW"/>
</dbReference>
<feature type="region of interest" description="Disordered" evidence="7">
    <location>
        <begin position="51"/>
        <end position="120"/>
    </location>
</feature>
<dbReference type="PANTHER" id="PTHR12521:SF0">
    <property type="entry name" value="ADP-RIBOSE GLYCOHYDROLASE OARD1"/>
    <property type="match status" value="1"/>
</dbReference>
<dbReference type="InterPro" id="IPR050892">
    <property type="entry name" value="ADP-ribose_metab_enzymes"/>
</dbReference>
<evidence type="ECO:0000313" key="9">
    <source>
        <dbReference type="EMBL" id="KAK3387707.1"/>
    </source>
</evidence>
<reference evidence="9" key="2">
    <citation type="submission" date="2023-06" db="EMBL/GenBank/DDBJ databases">
        <authorList>
            <consortium name="Lawrence Berkeley National Laboratory"/>
            <person name="Haridas S."/>
            <person name="Hensen N."/>
            <person name="Bonometti L."/>
            <person name="Westerberg I."/>
            <person name="Brannstrom I.O."/>
            <person name="Guillou S."/>
            <person name="Cros-Aarteil S."/>
            <person name="Calhoun S."/>
            <person name="Kuo A."/>
            <person name="Mondo S."/>
            <person name="Pangilinan J."/>
            <person name="Riley R."/>
            <person name="LaButti K."/>
            <person name="Andreopoulos B."/>
            <person name="Lipzen A."/>
            <person name="Chen C."/>
            <person name="Yanf M."/>
            <person name="Daum C."/>
            <person name="Ng V."/>
            <person name="Clum A."/>
            <person name="Steindorff A."/>
            <person name="Ohm R."/>
            <person name="Martin F."/>
            <person name="Silar P."/>
            <person name="Natvig D."/>
            <person name="Lalanne C."/>
            <person name="Gautier V."/>
            <person name="Ament-velasquez S.L."/>
            <person name="Kruys A."/>
            <person name="Hutchinson M.I."/>
            <person name="Powell A.J."/>
            <person name="Barry K."/>
            <person name="Miller A.N."/>
            <person name="Grigoriev I.V."/>
            <person name="Debuchy R."/>
            <person name="Gladieux P."/>
            <person name="Thoren M.H."/>
            <person name="Johannesson H."/>
        </authorList>
    </citation>
    <scope>NUCLEOTIDE SEQUENCE</scope>
    <source>
        <strain evidence="9">CBS 232.78</strain>
    </source>
</reference>
<keyword evidence="5" id="KW-0904">Protein phosphatase</keyword>
<dbReference type="Gene3D" id="3.40.220.10">
    <property type="entry name" value="Leucine Aminopeptidase, subunit E, domain 1"/>
    <property type="match status" value="1"/>
</dbReference>
<sequence>MTQPPKKKQRISQDDHGQEDAAGVASGQKWTSKIAFEITSNNHRVLVVEGEPKLVQNDDGEADLSFAEFEDSEPEAEEPQTQQPGPTGEEKRSTSPDSTSSSDIPATGLSTPKPKPPSTLRIVDQVGDLFDAPEKSGLIHACNCVGSWGAGIAKTFKDLYPEEYLVYHSWCEQSLSQYLVGTALLIAPREKKDKKKKHYIGCLFTSKRGGKQRDKPDQIPSQTGPAMRDLLRQIAEARSKGKDIAEVRMCLINSGVFAVPWDQTKKVLETLEVFGDEEEGRVVDEIVAYSRAL</sequence>
<gene>
    <name evidence="9" type="ORF">B0H63DRAFT_542061</name>
</gene>
<dbReference type="Pfam" id="PF01661">
    <property type="entry name" value="Macro"/>
    <property type="match status" value="1"/>
</dbReference>
<evidence type="ECO:0000256" key="2">
    <source>
        <dbReference type="ARBA" id="ARBA00006575"/>
    </source>
</evidence>
<dbReference type="InterPro" id="IPR002589">
    <property type="entry name" value="Macro_dom"/>
</dbReference>
<evidence type="ECO:0000256" key="1">
    <source>
        <dbReference type="ARBA" id="ARBA00002432"/>
    </source>
</evidence>
<reference evidence="9" key="1">
    <citation type="journal article" date="2023" name="Mol. Phylogenet. Evol.">
        <title>Genome-scale phylogeny and comparative genomics of the fungal order Sordariales.</title>
        <authorList>
            <person name="Hensen N."/>
            <person name="Bonometti L."/>
            <person name="Westerberg I."/>
            <person name="Brannstrom I.O."/>
            <person name="Guillou S."/>
            <person name="Cros-Aarteil S."/>
            <person name="Calhoun S."/>
            <person name="Haridas S."/>
            <person name="Kuo A."/>
            <person name="Mondo S."/>
            <person name="Pangilinan J."/>
            <person name="Riley R."/>
            <person name="LaButti K."/>
            <person name="Andreopoulos B."/>
            <person name="Lipzen A."/>
            <person name="Chen C."/>
            <person name="Yan M."/>
            <person name="Daum C."/>
            <person name="Ng V."/>
            <person name="Clum A."/>
            <person name="Steindorff A."/>
            <person name="Ohm R.A."/>
            <person name="Martin F."/>
            <person name="Silar P."/>
            <person name="Natvig D.O."/>
            <person name="Lalanne C."/>
            <person name="Gautier V."/>
            <person name="Ament-Velasquez S.L."/>
            <person name="Kruys A."/>
            <person name="Hutchinson M.I."/>
            <person name="Powell A.J."/>
            <person name="Barry K."/>
            <person name="Miller A.N."/>
            <person name="Grigoriev I.V."/>
            <person name="Debuchy R."/>
            <person name="Gladieux P."/>
            <person name="Hiltunen Thoren M."/>
            <person name="Johannesson H."/>
        </authorList>
    </citation>
    <scope>NUCLEOTIDE SEQUENCE</scope>
    <source>
        <strain evidence="9">CBS 232.78</strain>
    </source>
</reference>
<keyword evidence="5" id="KW-0378">Hydrolase</keyword>
<proteinExistence type="inferred from homology"/>
<evidence type="ECO:0000256" key="6">
    <source>
        <dbReference type="ARBA" id="ARBA00034427"/>
    </source>
</evidence>
<keyword evidence="10" id="KW-1185">Reference proteome</keyword>
<dbReference type="InterPro" id="IPR043472">
    <property type="entry name" value="Macro_dom-like"/>
</dbReference>
<comment type="caution">
    <text evidence="9">The sequence shown here is derived from an EMBL/GenBank/DDBJ whole genome shotgun (WGS) entry which is preliminary data.</text>
</comment>
<dbReference type="GO" id="GO:0140291">
    <property type="term" value="P:peptidyl-glutamate ADP-deribosylation"/>
    <property type="evidence" value="ECO:0007669"/>
    <property type="project" value="TreeGrafter"/>
</dbReference>
<dbReference type="AlphaFoldDB" id="A0AAE0NU02"/>
<name>A0AAE0NU02_9PEZI</name>
<feature type="region of interest" description="Disordered" evidence="7">
    <location>
        <begin position="1"/>
        <end position="28"/>
    </location>
</feature>
<dbReference type="CDD" id="cd02901">
    <property type="entry name" value="Macro_Poa1p-like"/>
    <property type="match status" value="1"/>
</dbReference>
<dbReference type="PANTHER" id="PTHR12521">
    <property type="entry name" value="PROTEIN C6ORF130"/>
    <property type="match status" value="1"/>
</dbReference>
<protein>
    <recommendedName>
        <fullName evidence="4">ADP-ribose 1''-phosphate phosphatase</fullName>
        <ecNumber evidence="3">3.1.3.84</ecNumber>
    </recommendedName>
</protein>
<feature type="compositionally biased region" description="Acidic residues" evidence="7">
    <location>
        <begin position="58"/>
        <end position="78"/>
    </location>
</feature>